<dbReference type="EMBL" id="AWTV01000009">
    <property type="protein sequence ID" value="KIH89224.1"/>
    <property type="molecule type" value="Genomic_DNA"/>
</dbReference>
<comment type="function">
    <text evidence="3">Cleaves the gamma-glutamyl peptide bond of glutathione and glutathione conjugates.</text>
</comment>
<dbReference type="PANTHER" id="PTHR11686">
    <property type="entry name" value="GAMMA GLUTAMYL TRANSPEPTIDASE"/>
    <property type="match status" value="1"/>
</dbReference>
<feature type="binding site" evidence="2">
    <location>
        <position position="505"/>
    </location>
    <ligand>
        <name>L-glutamate</name>
        <dbReference type="ChEBI" id="CHEBI:29985"/>
    </ligand>
</feature>
<keyword evidence="3" id="KW-0378">Hydrolase</keyword>
<dbReference type="EC" id="2.3.2.2" evidence="3"/>
<dbReference type="Proteomes" id="UP000031575">
    <property type="component" value="Unassembled WGS sequence"/>
</dbReference>
<feature type="binding site" evidence="2">
    <location>
        <position position="115"/>
    </location>
    <ligand>
        <name>L-glutamate</name>
        <dbReference type="ChEBI" id="CHEBI:29985"/>
    </ligand>
</feature>
<accession>A0A0C2ESA3</accession>
<dbReference type="Pfam" id="PF01019">
    <property type="entry name" value="G_glu_transpept"/>
    <property type="match status" value="1"/>
</dbReference>
<dbReference type="GO" id="GO:0005886">
    <property type="term" value="C:plasma membrane"/>
    <property type="evidence" value="ECO:0007669"/>
    <property type="project" value="TreeGrafter"/>
</dbReference>
<comment type="catalytic activity">
    <reaction evidence="3">
        <text>an N-terminal (5-L-glutamyl)-[peptide] + an alpha-amino acid = 5-L-glutamyl amino acid + an N-terminal L-alpha-aminoacyl-[peptide]</text>
        <dbReference type="Rhea" id="RHEA:23904"/>
        <dbReference type="Rhea" id="RHEA-COMP:9780"/>
        <dbReference type="Rhea" id="RHEA-COMP:9795"/>
        <dbReference type="ChEBI" id="CHEBI:77644"/>
        <dbReference type="ChEBI" id="CHEBI:78597"/>
        <dbReference type="ChEBI" id="CHEBI:78599"/>
        <dbReference type="ChEBI" id="CHEBI:78608"/>
        <dbReference type="EC" id="2.3.2.2"/>
    </reaction>
</comment>
<keyword evidence="4" id="KW-0732">Signal</keyword>
<evidence type="ECO:0000313" key="6">
    <source>
        <dbReference type="Proteomes" id="UP000031575"/>
    </source>
</evidence>
<dbReference type="InterPro" id="IPR043138">
    <property type="entry name" value="GGT_lsub"/>
</dbReference>
<dbReference type="InterPro" id="IPR029055">
    <property type="entry name" value="Ntn_hydrolases_N"/>
</dbReference>
<evidence type="ECO:0000256" key="3">
    <source>
        <dbReference type="RuleBase" id="RU368068"/>
    </source>
</evidence>
<dbReference type="HOGENOM" id="CLU_014813_4_0_1"/>
<dbReference type="AlphaFoldDB" id="A0A0C2ESA3"/>
<organism evidence="5 6">
    <name type="scientific">Sporothrix brasiliensis 5110</name>
    <dbReference type="NCBI Taxonomy" id="1398154"/>
    <lineage>
        <taxon>Eukaryota</taxon>
        <taxon>Fungi</taxon>
        <taxon>Dikarya</taxon>
        <taxon>Ascomycota</taxon>
        <taxon>Pezizomycotina</taxon>
        <taxon>Sordariomycetes</taxon>
        <taxon>Sordariomycetidae</taxon>
        <taxon>Ophiostomatales</taxon>
        <taxon>Ophiostomataceae</taxon>
        <taxon>Sporothrix</taxon>
    </lineage>
</organism>
<comment type="pathway">
    <text evidence="3">Sulfur metabolism; glutathione metabolism.</text>
</comment>
<sequence length="602" mass="64181">MHCRTLLSGWVLLVLASKGQLTAALPPLQKPLHDSHSDHDSASSQYGTHGAVACESAICSKIGVDLMRKGGTAADALVGATLCVGVIGMYHSGIGGGGFLLVRGSDGSYEGVDYRETAPAAAFENMYDGNVLGSVFGGLAVAVPSELRGLEYLHNKYGVLPWETVVMPAVEVARNGFPVSHDLVRYMKSATETGGAFLTDDPIWAEDFAPNGTLLQLGDTITRKRYANTLETLAKEGIETFYTGAMETIAKDMVKLIRENNGSLTLDDFKNYEIISKPAVSTLFRGRRLFSTSAPSSGAVALSILKTMEQFPASGPPGSSDSERNNVNLSTHRFDEAMRFAYGARSHLGDPAYVDGVASREADLLSDQHAKTLRHKIRDDTTLPVKDYNPAGSYAQPGHGTSHVVATDRSGMAVSSTTTINTLFGSLLMTPDSGIILNNQMNDFSIPHSDNEFGYPPSPANFIRGGKRPLSSITPIIAEDVDVDAAGVETGKPGRLFLVTGAAGGSRIISATAQVAWRVLDQGFTMHEALAEPRLHDQLVPNLVAFEALFDKSTIASMVERGHNVTSMSNYVSSAQGIRVLPDGVFEAAGEPRQLNSGGHIF</sequence>
<dbReference type="VEuPathDB" id="FungiDB:SPBR_06804"/>
<dbReference type="InterPro" id="IPR043137">
    <property type="entry name" value="GGT_ssub_C"/>
</dbReference>
<dbReference type="GeneID" id="63679981"/>
<dbReference type="GO" id="GO:0036374">
    <property type="term" value="F:glutathione hydrolase activity"/>
    <property type="evidence" value="ECO:0007669"/>
    <property type="project" value="UniProtKB-UniRule"/>
</dbReference>
<keyword evidence="3" id="KW-0012">Acyltransferase</keyword>
<comment type="catalytic activity">
    <reaction evidence="3">
        <text>an S-substituted glutathione + H2O = an S-substituted L-cysteinylglycine + L-glutamate</text>
        <dbReference type="Rhea" id="RHEA:59468"/>
        <dbReference type="ChEBI" id="CHEBI:15377"/>
        <dbReference type="ChEBI" id="CHEBI:29985"/>
        <dbReference type="ChEBI" id="CHEBI:90779"/>
        <dbReference type="ChEBI" id="CHEBI:143103"/>
        <dbReference type="EC" id="3.4.19.13"/>
    </reaction>
</comment>
<comment type="caution">
    <text evidence="5">The sequence shown here is derived from an EMBL/GenBank/DDBJ whole genome shotgun (WGS) entry which is preliminary data.</text>
</comment>
<dbReference type="EC" id="3.4.19.13" evidence="3"/>
<dbReference type="GO" id="GO:0103068">
    <property type="term" value="F:leukotriene C4 gamma-glutamyl transferase activity"/>
    <property type="evidence" value="ECO:0007669"/>
    <property type="project" value="UniProtKB-EC"/>
</dbReference>
<keyword evidence="3" id="KW-0808">Transferase</keyword>
<dbReference type="SUPFAM" id="SSF56235">
    <property type="entry name" value="N-terminal nucleophile aminohydrolases (Ntn hydrolases)"/>
    <property type="match status" value="1"/>
</dbReference>
<protein>
    <recommendedName>
        <fullName evidence="3">Glutathione hydrolase</fullName>
        <ecNumber evidence="3">2.3.2.2</ecNumber>
        <ecNumber evidence="3">3.4.19.13</ecNumber>
    </recommendedName>
    <alternativeName>
        <fullName evidence="3">Gamma-glutamyltransferase</fullName>
    </alternativeName>
    <alternativeName>
        <fullName evidence="3">Gamma-glutamyltranspeptidase</fullName>
    </alternativeName>
</protein>
<dbReference type="FunFam" id="1.10.246.130:FF:000001">
    <property type="entry name" value="Gamma-glutamyltransferase 5 isoform 1"/>
    <property type="match status" value="1"/>
</dbReference>
<proteinExistence type="predicted"/>
<dbReference type="PANTHER" id="PTHR11686:SF62">
    <property type="entry name" value="GLUTATHIONE HYDROLASE"/>
    <property type="match status" value="1"/>
</dbReference>
<dbReference type="InterPro" id="IPR000101">
    <property type="entry name" value="GGT_peptidase"/>
</dbReference>
<feature type="signal peptide" evidence="4">
    <location>
        <begin position="1"/>
        <end position="24"/>
    </location>
</feature>
<comment type="catalytic activity">
    <reaction evidence="3">
        <text>glutathione + H2O = L-cysteinylglycine + L-glutamate</text>
        <dbReference type="Rhea" id="RHEA:28807"/>
        <dbReference type="ChEBI" id="CHEBI:15377"/>
        <dbReference type="ChEBI" id="CHEBI:29985"/>
        <dbReference type="ChEBI" id="CHEBI:57925"/>
        <dbReference type="ChEBI" id="CHEBI:61694"/>
        <dbReference type="EC" id="3.4.19.13"/>
    </reaction>
</comment>
<dbReference type="PRINTS" id="PR01210">
    <property type="entry name" value="GGTRANSPTASE"/>
</dbReference>
<evidence type="ECO:0000256" key="2">
    <source>
        <dbReference type="PIRSR" id="PIRSR600101-2"/>
    </source>
</evidence>
<dbReference type="RefSeq" id="XP_040617234.1">
    <property type="nucleotide sequence ID" value="XM_040765060.1"/>
</dbReference>
<feature type="binding site" evidence="2">
    <location>
        <begin position="471"/>
        <end position="472"/>
    </location>
    <ligand>
        <name>L-glutamate</name>
        <dbReference type="ChEBI" id="CHEBI:29985"/>
    </ligand>
</feature>
<feature type="chain" id="PRO_5002148146" description="Glutathione hydrolase" evidence="4">
    <location>
        <begin position="25"/>
        <end position="602"/>
    </location>
</feature>
<dbReference type="NCBIfam" id="TIGR00066">
    <property type="entry name" value="g_glut_trans"/>
    <property type="match status" value="1"/>
</dbReference>
<dbReference type="Gene3D" id="1.10.246.130">
    <property type="match status" value="1"/>
</dbReference>
<name>A0A0C2ESA3_9PEZI</name>
<evidence type="ECO:0000256" key="1">
    <source>
        <dbReference type="PIRSR" id="PIRSR600101-1"/>
    </source>
</evidence>
<feature type="binding site" evidence="2">
    <location>
        <begin position="419"/>
        <end position="421"/>
    </location>
    <ligand>
        <name>L-glutamate</name>
        <dbReference type="ChEBI" id="CHEBI:29985"/>
    </ligand>
</feature>
<dbReference type="OrthoDB" id="1081007at2759"/>
<dbReference type="GO" id="GO:0006751">
    <property type="term" value="P:glutathione catabolic process"/>
    <property type="evidence" value="ECO:0007669"/>
    <property type="project" value="UniProtKB-UniRule"/>
</dbReference>
<feature type="binding site" evidence="2">
    <location>
        <position position="443"/>
    </location>
    <ligand>
        <name>L-glutamate</name>
        <dbReference type="ChEBI" id="CHEBI:29985"/>
    </ligand>
</feature>
<evidence type="ECO:0000256" key="4">
    <source>
        <dbReference type="SAM" id="SignalP"/>
    </source>
</evidence>
<evidence type="ECO:0000313" key="5">
    <source>
        <dbReference type="EMBL" id="KIH89224.1"/>
    </source>
</evidence>
<dbReference type="Gene3D" id="3.60.20.40">
    <property type="match status" value="1"/>
</dbReference>
<dbReference type="UniPathway" id="UPA00204"/>
<feature type="active site" description="Nucleophile" evidence="1">
    <location>
        <position position="401"/>
    </location>
</feature>
<reference evidence="5 6" key="1">
    <citation type="journal article" date="2014" name="BMC Genomics">
        <title>Comparative genomics of the major fungal agents of human and animal Sporotrichosis: Sporothrix schenckii and Sporothrix brasiliensis.</title>
        <authorList>
            <person name="Teixeira M.M."/>
            <person name="de Almeida L.G."/>
            <person name="Kubitschek-Barreira P."/>
            <person name="Alves F.L."/>
            <person name="Kioshima E.S."/>
            <person name="Abadio A.K."/>
            <person name="Fernandes L."/>
            <person name="Derengowski L.S."/>
            <person name="Ferreira K.S."/>
            <person name="Souza R.C."/>
            <person name="Ruiz J.C."/>
            <person name="de Andrade N.C."/>
            <person name="Paes H.C."/>
            <person name="Nicola A.M."/>
            <person name="Albuquerque P."/>
            <person name="Gerber A.L."/>
            <person name="Martins V.P."/>
            <person name="Peconick L.D."/>
            <person name="Neto A.V."/>
            <person name="Chaucanez C.B."/>
            <person name="Silva P.A."/>
            <person name="Cunha O.L."/>
            <person name="de Oliveira F.F."/>
            <person name="dos Santos T.C."/>
            <person name="Barros A.L."/>
            <person name="Soares M.A."/>
            <person name="de Oliveira L.M."/>
            <person name="Marini M.M."/>
            <person name="Villalobos-Duno H."/>
            <person name="Cunha M.M."/>
            <person name="de Hoog S."/>
            <person name="da Silveira J.F."/>
            <person name="Henrissat B."/>
            <person name="Nino-Vega G.A."/>
            <person name="Cisalpino P.S."/>
            <person name="Mora-Montes H.M."/>
            <person name="Almeida S.R."/>
            <person name="Stajich J.E."/>
            <person name="Lopes-Bezerra L.M."/>
            <person name="Vasconcelos A.T."/>
            <person name="Felipe M.S."/>
        </authorList>
    </citation>
    <scope>NUCLEOTIDE SEQUENCE [LARGE SCALE GENOMIC DNA]</scope>
    <source>
        <strain evidence="5 6">5110</strain>
    </source>
</reference>
<gene>
    <name evidence="5" type="ORF">SPBR_06804</name>
</gene>
<keyword evidence="6" id="KW-1185">Reference proteome</keyword>